<dbReference type="InterPro" id="IPR001834">
    <property type="entry name" value="CBR-like"/>
</dbReference>
<dbReference type="GO" id="GO:0090524">
    <property type="term" value="F:cytochrome-b5 reductase activity, acting on NADH"/>
    <property type="evidence" value="ECO:0007669"/>
    <property type="project" value="UniProtKB-EC"/>
</dbReference>
<dbReference type="PANTHER" id="PTHR19370">
    <property type="entry name" value="NADH-CYTOCHROME B5 REDUCTASE"/>
    <property type="match status" value="1"/>
</dbReference>
<evidence type="ECO:0000313" key="14">
    <source>
        <dbReference type="Proteomes" id="UP000054560"/>
    </source>
</evidence>
<reference evidence="13 14" key="1">
    <citation type="submission" date="2011-02" db="EMBL/GenBank/DDBJ databases">
        <title>The Genome Sequence of Sphaeroforma arctica JP610.</title>
        <authorList>
            <consortium name="The Broad Institute Genome Sequencing Platform"/>
            <person name="Russ C."/>
            <person name="Cuomo C."/>
            <person name="Young S.K."/>
            <person name="Zeng Q."/>
            <person name="Gargeya S."/>
            <person name="Alvarado L."/>
            <person name="Berlin A."/>
            <person name="Chapman S.B."/>
            <person name="Chen Z."/>
            <person name="Freedman E."/>
            <person name="Gellesch M."/>
            <person name="Goldberg J."/>
            <person name="Griggs A."/>
            <person name="Gujja S."/>
            <person name="Heilman E."/>
            <person name="Heiman D."/>
            <person name="Howarth C."/>
            <person name="Mehta T."/>
            <person name="Neiman D."/>
            <person name="Pearson M."/>
            <person name="Roberts A."/>
            <person name="Saif S."/>
            <person name="Shea T."/>
            <person name="Shenoy N."/>
            <person name="Sisk P."/>
            <person name="Stolte C."/>
            <person name="Sykes S."/>
            <person name="White J."/>
            <person name="Yandava C."/>
            <person name="Burger G."/>
            <person name="Gray M.W."/>
            <person name="Holland P.W.H."/>
            <person name="King N."/>
            <person name="Lang F.B.F."/>
            <person name="Roger A.J."/>
            <person name="Ruiz-Trillo I."/>
            <person name="Haas B."/>
            <person name="Nusbaum C."/>
            <person name="Birren B."/>
        </authorList>
    </citation>
    <scope>NUCLEOTIDE SEQUENCE [LARGE SCALE GENOMIC DNA]</scope>
    <source>
        <strain evidence="13 14">JP610</strain>
    </source>
</reference>
<dbReference type="Pfam" id="PF00175">
    <property type="entry name" value="NAD_binding_1"/>
    <property type="match status" value="1"/>
</dbReference>
<dbReference type="RefSeq" id="XP_014156983.1">
    <property type="nucleotide sequence ID" value="XM_014301508.1"/>
</dbReference>
<dbReference type="EC" id="1.6.2.2" evidence="11"/>
<organism evidence="13 14">
    <name type="scientific">Sphaeroforma arctica JP610</name>
    <dbReference type="NCBI Taxonomy" id="667725"/>
    <lineage>
        <taxon>Eukaryota</taxon>
        <taxon>Ichthyosporea</taxon>
        <taxon>Ichthyophonida</taxon>
        <taxon>Sphaeroforma</taxon>
    </lineage>
</organism>
<feature type="binding site" evidence="10">
    <location>
        <position position="122"/>
    </location>
    <ligand>
        <name>FAD</name>
        <dbReference type="ChEBI" id="CHEBI:57692"/>
    </ligand>
</feature>
<dbReference type="GO" id="GO:0005739">
    <property type="term" value="C:mitochondrion"/>
    <property type="evidence" value="ECO:0007669"/>
    <property type="project" value="UniProtKB-SubCell"/>
</dbReference>
<evidence type="ECO:0000256" key="9">
    <source>
        <dbReference type="ARBA" id="ARBA00047682"/>
    </source>
</evidence>
<dbReference type="AlphaFoldDB" id="A0A0L0G2Q6"/>
<evidence type="ECO:0000256" key="8">
    <source>
        <dbReference type="ARBA" id="ARBA00023128"/>
    </source>
</evidence>
<sequence>MLCNLVFSNCKRSLRFSPTHTYKFNPFLSIRNMSVSPAKSVPDTLVSGPNAHLVAPGKCQFGSDFTSVSLLKRWKVSETSSVLQFSLPKTDEPLNLSTCACILAKADLPDRDGKTEAVIRPYTPISTNSQVGTFDLLVKNYGKDGRMSTHLVEELKENDTVEFKHIDKNVKIQAPFDGYKKIGMIVGGTGITPMIQALHAILGDETSKVKATMLYGSKMQSDILAQDMLDNWVKHDRLELEYVLSDEPEDSDWKGERGFITKDLIKKHLFSPEDKEGIIFVCGPPPLYQALCGPRDSPELTGALKEMGYTSDQVFKF</sequence>
<dbReference type="InterPro" id="IPR001709">
    <property type="entry name" value="Flavoprot_Pyr_Nucl_cyt_Rdtase"/>
</dbReference>
<keyword evidence="5 10" id="KW-0274">FAD</keyword>
<dbReference type="PRINTS" id="PR00371">
    <property type="entry name" value="FPNCR"/>
</dbReference>
<keyword evidence="4 10" id="KW-0285">Flavoprotein</keyword>
<feature type="binding site" evidence="10">
    <location>
        <position position="147"/>
    </location>
    <ligand>
        <name>FAD</name>
        <dbReference type="ChEBI" id="CHEBI:57692"/>
    </ligand>
</feature>
<dbReference type="InterPro" id="IPR039261">
    <property type="entry name" value="FNR_nucleotide-bd"/>
</dbReference>
<dbReference type="InterPro" id="IPR008333">
    <property type="entry name" value="Cbr1-like_FAD-bd_dom"/>
</dbReference>
<evidence type="ECO:0000313" key="13">
    <source>
        <dbReference type="EMBL" id="KNC83081.1"/>
    </source>
</evidence>
<dbReference type="PROSITE" id="PS51384">
    <property type="entry name" value="FAD_FR"/>
    <property type="match status" value="1"/>
</dbReference>
<dbReference type="Gene3D" id="3.40.50.80">
    <property type="entry name" value="Nucleotide-binding domain of ferredoxin-NADP reductase (FNR) module"/>
    <property type="match status" value="1"/>
</dbReference>
<dbReference type="PRINTS" id="PR00406">
    <property type="entry name" value="CYTB5RDTASE"/>
</dbReference>
<feature type="binding site" evidence="10">
    <location>
        <position position="121"/>
    </location>
    <ligand>
        <name>FAD</name>
        <dbReference type="ChEBI" id="CHEBI:57692"/>
    </ligand>
</feature>
<dbReference type="GeneID" id="25905162"/>
<dbReference type="Pfam" id="PF00970">
    <property type="entry name" value="FAD_binding_6"/>
    <property type="match status" value="1"/>
</dbReference>
<dbReference type="Gene3D" id="2.40.30.10">
    <property type="entry name" value="Translation factors"/>
    <property type="match status" value="1"/>
</dbReference>
<comment type="catalytic activity">
    <reaction evidence="9 11">
        <text>2 Fe(III)-[cytochrome b5] + NADH = 2 Fe(II)-[cytochrome b5] + NAD(+) + H(+)</text>
        <dbReference type="Rhea" id="RHEA:46680"/>
        <dbReference type="Rhea" id="RHEA-COMP:10438"/>
        <dbReference type="Rhea" id="RHEA-COMP:10439"/>
        <dbReference type="ChEBI" id="CHEBI:15378"/>
        <dbReference type="ChEBI" id="CHEBI:29033"/>
        <dbReference type="ChEBI" id="CHEBI:29034"/>
        <dbReference type="ChEBI" id="CHEBI:57540"/>
        <dbReference type="ChEBI" id="CHEBI:57945"/>
        <dbReference type="EC" id="1.6.2.2"/>
    </reaction>
</comment>
<protein>
    <recommendedName>
        <fullName evidence="11">NADH-cytochrome b5 reductase</fullName>
        <ecNumber evidence="11">1.6.2.2</ecNumber>
    </recommendedName>
</protein>
<name>A0A0L0G2Q6_9EUKA</name>
<feature type="binding site" evidence="10">
    <location>
        <position position="148"/>
    </location>
    <ligand>
        <name>FAD</name>
        <dbReference type="ChEBI" id="CHEBI:57692"/>
    </ligand>
</feature>
<feature type="binding site" evidence="10">
    <location>
        <position position="192"/>
    </location>
    <ligand>
        <name>FAD</name>
        <dbReference type="ChEBI" id="CHEBI:57692"/>
    </ligand>
</feature>
<feature type="domain" description="FAD-binding FR-type" evidence="12">
    <location>
        <begin position="63"/>
        <end position="182"/>
    </location>
</feature>
<evidence type="ECO:0000256" key="6">
    <source>
        <dbReference type="ARBA" id="ARBA00023002"/>
    </source>
</evidence>
<accession>A0A0L0G2Q6</accession>
<dbReference type="Proteomes" id="UP000054560">
    <property type="component" value="Unassembled WGS sequence"/>
</dbReference>
<feature type="binding site" evidence="10">
    <location>
        <position position="139"/>
    </location>
    <ligand>
        <name>FAD</name>
        <dbReference type="ChEBI" id="CHEBI:57692"/>
    </ligand>
</feature>
<dbReference type="PANTHER" id="PTHR19370:SF171">
    <property type="entry name" value="NADH-CYTOCHROME B5 REDUCTASE 2"/>
    <property type="match status" value="1"/>
</dbReference>
<evidence type="ECO:0000256" key="7">
    <source>
        <dbReference type="ARBA" id="ARBA00023027"/>
    </source>
</evidence>
<evidence type="ECO:0000256" key="11">
    <source>
        <dbReference type="RuleBase" id="RU361226"/>
    </source>
</evidence>
<dbReference type="CDD" id="cd06183">
    <property type="entry name" value="cyt_b5_reduct_like"/>
    <property type="match status" value="1"/>
</dbReference>
<evidence type="ECO:0000259" key="12">
    <source>
        <dbReference type="PROSITE" id="PS51384"/>
    </source>
</evidence>
<dbReference type="SUPFAM" id="SSF52343">
    <property type="entry name" value="Ferredoxin reductase-like, C-terminal NADP-linked domain"/>
    <property type="match status" value="1"/>
</dbReference>
<dbReference type="OrthoDB" id="432685at2759"/>
<evidence type="ECO:0000256" key="3">
    <source>
        <dbReference type="ARBA" id="ARBA00006105"/>
    </source>
</evidence>
<gene>
    <name evidence="13" type="ORF">SARC_04658</name>
</gene>
<dbReference type="InterPro" id="IPR017938">
    <property type="entry name" value="Riboflavin_synthase-like_b-brl"/>
</dbReference>
<dbReference type="EMBL" id="KQ241866">
    <property type="protein sequence ID" value="KNC83081.1"/>
    <property type="molecule type" value="Genomic_DNA"/>
</dbReference>
<dbReference type="InterPro" id="IPR001433">
    <property type="entry name" value="OxRdtase_FAD/NAD-bd"/>
</dbReference>
<evidence type="ECO:0000256" key="5">
    <source>
        <dbReference type="ARBA" id="ARBA00022827"/>
    </source>
</evidence>
<evidence type="ECO:0000256" key="1">
    <source>
        <dbReference type="ARBA" id="ARBA00001974"/>
    </source>
</evidence>
<dbReference type="eggNOG" id="KOG0534">
    <property type="taxonomic scope" value="Eukaryota"/>
</dbReference>
<keyword evidence="14" id="KW-1185">Reference proteome</keyword>
<feature type="binding site" evidence="10">
    <location>
        <position position="120"/>
    </location>
    <ligand>
        <name>FAD</name>
        <dbReference type="ChEBI" id="CHEBI:57692"/>
    </ligand>
</feature>
<comment type="cofactor">
    <cofactor evidence="1 10 11">
        <name>FAD</name>
        <dbReference type="ChEBI" id="CHEBI:57692"/>
    </cofactor>
</comment>
<dbReference type="InterPro" id="IPR017927">
    <property type="entry name" value="FAD-bd_FR_type"/>
</dbReference>
<keyword evidence="7 11" id="KW-0520">NAD</keyword>
<comment type="subcellular location">
    <subcellularLocation>
        <location evidence="2">Mitochondrion</location>
    </subcellularLocation>
</comment>
<comment type="similarity">
    <text evidence="3 11">Belongs to the flavoprotein pyridine nucleotide cytochrome reductase family.</text>
</comment>
<feature type="binding site" evidence="10">
    <location>
        <position position="137"/>
    </location>
    <ligand>
        <name>FAD</name>
        <dbReference type="ChEBI" id="CHEBI:57692"/>
    </ligand>
</feature>
<proteinExistence type="inferred from homology"/>
<evidence type="ECO:0000256" key="10">
    <source>
        <dbReference type="PIRSR" id="PIRSR601834-1"/>
    </source>
</evidence>
<dbReference type="STRING" id="667725.A0A0L0G2Q6"/>
<keyword evidence="6 11" id="KW-0560">Oxidoreductase</keyword>
<evidence type="ECO:0000256" key="4">
    <source>
        <dbReference type="ARBA" id="ARBA00022630"/>
    </source>
</evidence>
<dbReference type="SUPFAM" id="SSF63380">
    <property type="entry name" value="Riboflavin synthase domain-like"/>
    <property type="match status" value="1"/>
</dbReference>
<evidence type="ECO:0000256" key="2">
    <source>
        <dbReference type="ARBA" id="ARBA00004173"/>
    </source>
</evidence>
<keyword evidence="8" id="KW-0496">Mitochondrion</keyword>